<gene>
    <name evidence="1" type="ORF">WA026_005769</name>
</gene>
<evidence type="ECO:0000313" key="1">
    <source>
        <dbReference type="EMBL" id="KAK9874953.1"/>
    </source>
</evidence>
<protein>
    <submittedName>
        <fullName evidence="1">Uncharacterized protein</fullName>
    </submittedName>
</protein>
<dbReference type="EMBL" id="JARQZJ010000032">
    <property type="protein sequence ID" value="KAK9874953.1"/>
    <property type="molecule type" value="Genomic_DNA"/>
</dbReference>
<keyword evidence="2" id="KW-1185">Reference proteome</keyword>
<organism evidence="1 2">
    <name type="scientific">Henosepilachna vigintioctopunctata</name>
    <dbReference type="NCBI Taxonomy" id="420089"/>
    <lineage>
        <taxon>Eukaryota</taxon>
        <taxon>Metazoa</taxon>
        <taxon>Ecdysozoa</taxon>
        <taxon>Arthropoda</taxon>
        <taxon>Hexapoda</taxon>
        <taxon>Insecta</taxon>
        <taxon>Pterygota</taxon>
        <taxon>Neoptera</taxon>
        <taxon>Endopterygota</taxon>
        <taxon>Coleoptera</taxon>
        <taxon>Polyphaga</taxon>
        <taxon>Cucujiformia</taxon>
        <taxon>Coccinelloidea</taxon>
        <taxon>Coccinellidae</taxon>
        <taxon>Epilachninae</taxon>
        <taxon>Epilachnini</taxon>
        <taxon>Henosepilachna</taxon>
    </lineage>
</organism>
<comment type="caution">
    <text evidence="1">The sequence shown here is derived from an EMBL/GenBank/DDBJ whole genome shotgun (WGS) entry which is preliminary data.</text>
</comment>
<dbReference type="Proteomes" id="UP001431783">
    <property type="component" value="Unassembled WGS sequence"/>
</dbReference>
<name>A0AAW1U2S7_9CUCU</name>
<dbReference type="AlphaFoldDB" id="A0AAW1U2S7"/>
<reference evidence="1 2" key="1">
    <citation type="submission" date="2023-03" db="EMBL/GenBank/DDBJ databases">
        <title>Genome insight into feeding habits of ladybird beetles.</title>
        <authorList>
            <person name="Li H.-S."/>
            <person name="Huang Y.-H."/>
            <person name="Pang H."/>
        </authorList>
    </citation>
    <scope>NUCLEOTIDE SEQUENCE [LARGE SCALE GENOMIC DNA]</scope>
    <source>
        <strain evidence="1">SYSU_2023b</strain>
        <tissue evidence="1">Whole body</tissue>
    </source>
</reference>
<evidence type="ECO:0000313" key="2">
    <source>
        <dbReference type="Proteomes" id="UP001431783"/>
    </source>
</evidence>
<proteinExistence type="predicted"/>
<accession>A0AAW1U2S7</accession>
<sequence>MFVAYELNGKSRKAPCERVDAEGKDGTKGLQNLARMYREAPVEEHEHTAVCVLIKYAFNTPTTGQSEGGTRWHGVVAAAAAAASAAFPALLSIFPSEAAFGIRNRGEQPLGDYSDASTEPENQCDMRYVHICRSGIYIYFAYL</sequence>